<dbReference type="GO" id="GO:0015666">
    <property type="term" value="F:restriction endodeoxyribonuclease activity"/>
    <property type="evidence" value="ECO:0007669"/>
    <property type="project" value="TreeGrafter"/>
</dbReference>
<dbReference type="GO" id="GO:0003677">
    <property type="term" value="F:DNA binding"/>
    <property type="evidence" value="ECO:0007669"/>
    <property type="project" value="InterPro"/>
</dbReference>
<dbReference type="InterPro" id="IPR007560">
    <property type="entry name" value="Restrct_endonuc_IV_Mrr"/>
</dbReference>
<dbReference type="PANTHER" id="PTHR30015:SF6">
    <property type="entry name" value="SLL1429 PROTEIN"/>
    <property type="match status" value="1"/>
</dbReference>
<dbReference type="SUPFAM" id="SSF52980">
    <property type="entry name" value="Restriction endonuclease-like"/>
    <property type="match status" value="1"/>
</dbReference>
<name>A0A4P7A342_9BACL</name>
<keyword evidence="3" id="KW-1185">Reference proteome</keyword>
<evidence type="ECO:0000313" key="2">
    <source>
        <dbReference type="EMBL" id="QBP43094.1"/>
    </source>
</evidence>
<organism evidence="2 3">
    <name type="scientific">Paenisporosarcina antarctica</name>
    <dbReference type="NCBI Taxonomy" id="417367"/>
    <lineage>
        <taxon>Bacteria</taxon>
        <taxon>Bacillati</taxon>
        <taxon>Bacillota</taxon>
        <taxon>Bacilli</taxon>
        <taxon>Bacillales</taxon>
        <taxon>Caryophanaceae</taxon>
        <taxon>Paenisporosarcina</taxon>
    </lineage>
</organism>
<dbReference type="Gene3D" id="3.40.1350.10">
    <property type="match status" value="1"/>
</dbReference>
<feature type="domain" description="Restriction endonuclease type IV Mrr" evidence="1">
    <location>
        <begin position="1"/>
        <end position="106"/>
    </location>
</feature>
<protein>
    <submittedName>
        <fullName evidence="2">Restriction endonuclease</fullName>
    </submittedName>
</protein>
<sequence length="121" mass="13873">MSGIEFEYYLKEFFQKRDYMVELTALSGDQGVDLILIKHNRRIAVQVKRYSQDSKLGNKAIQEVYTGMPYYDCTEAYVITTTEFTNQAVTLASKVGVKLIGRNKLQLLVSTGEIRELDLHL</sequence>
<dbReference type="InterPro" id="IPR052906">
    <property type="entry name" value="Type_IV_Methyl-Rstrct_Enzyme"/>
</dbReference>
<dbReference type="InterPro" id="IPR011856">
    <property type="entry name" value="tRNA_endonuc-like_dom_sf"/>
</dbReference>
<evidence type="ECO:0000313" key="3">
    <source>
        <dbReference type="Proteomes" id="UP000294292"/>
    </source>
</evidence>
<reference evidence="2 3" key="1">
    <citation type="submission" date="2019-03" db="EMBL/GenBank/DDBJ databases">
        <title>Complete genome sequence of Paenisporosarcina antarctica CGMCC 1.6503T.</title>
        <authorList>
            <person name="Rong J.-C."/>
            <person name="Chi N.-Y."/>
            <person name="Zhang Q.-F."/>
        </authorList>
    </citation>
    <scope>NUCLEOTIDE SEQUENCE [LARGE SCALE GENOMIC DNA]</scope>
    <source>
        <strain evidence="2 3">CGMCC 1.6503</strain>
    </source>
</reference>
<dbReference type="Pfam" id="PF04471">
    <property type="entry name" value="Mrr_cat"/>
    <property type="match status" value="1"/>
</dbReference>
<keyword evidence="2" id="KW-0255">Endonuclease</keyword>
<proteinExistence type="predicted"/>
<dbReference type="Proteomes" id="UP000294292">
    <property type="component" value="Chromosome"/>
</dbReference>
<dbReference type="AlphaFoldDB" id="A0A4P7A342"/>
<keyword evidence="2" id="KW-0378">Hydrolase</keyword>
<dbReference type="InterPro" id="IPR011335">
    <property type="entry name" value="Restrct_endonuc-II-like"/>
</dbReference>
<dbReference type="EMBL" id="CP038015">
    <property type="protein sequence ID" value="QBP43094.1"/>
    <property type="molecule type" value="Genomic_DNA"/>
</dbReference>
<keyword evidence="2" id="KW-0540">Nuclease</keyword>
<dbReference type="OrthoDB" id="9797274at2"/>
<dbReference type="KEGG" id="panc:E2636_12880"/>
<dbReference type="GO" id="GO:0009307">
    <property type="term" value="P:DNA restriction-modification system"/>
    <property type="evidence" value="ECO:0007669"/>
    <property type="project" value="InterPro"/>
</dbReference>
<gene>
    <name evidence="2" type="ORF">E2636_12880</name>
</gene>
<dbReference type="PANTHER" id="PTHR30015">
    <property type="entry name" value="MRR RESTRICTION SYSTEM PROTEIN"/>
    <property type="match status" value="1"/>
</dbReference>
<evidence type="ECO:0000259" key="1">
    <source>
        <dbReference type="Pfam" id="PF04471"/>
    </source>
</evidence>
<accession>A0A4P7A342</accession>